<dbReference type="GO" id="GO:0000166">
    <property type="term" value="F:nucleotide binding"/>
    <property type="evidence" value="ECO:0007669"/>
    <property type="project" value="InterPro"/>
</dbReference>
<keyword evidence="1" id="KW-0560">Oxidoreductase</keyword>
<dbReference type="STRING" id="1469948.GCA_000732725_00479"/>
<evidence type="ECO:0000313" key="4">
    <source>
        <dbReference type="EMBL" id="TCL56282.1"/>
    </source>
</evidence>
<dbReference type="InterPro" id="IPR000683">
    <property type="entry name" value="Gfo/Idh/MocA-like_OxRdtase_N"/>
</dbReference>
<comment type="caution">
    <text evidence="4">The sequence shown here is derived from an EMBL/GenBank/DDBJ whole genome shotgun (WGS) entry which is preliminary data.</text>
</comment>
<dbReference type="SUPFAM" id="SSF51735">
    <property type="entry name" value="NAD(P)-binding Rossmann-fold domains"/>
    <property type="match status" value="1"/>
</dbReference>
<dbReference type="PANTHER" id="PTHR43818">
    <property type="entry name" value="BCDNA.GH03377"/>
    <property type="match status" value="1"/>
</dbReference>
<protein>
    <submittedName>
        <fullName evidence="4">Putative dehydrogenase</fullName>
    </submittedName>
</protein>
<sequence length="345" mass="37680">MFHIGIIGCGKIAQVRHIPEYMAQDDVKIAGFYDVSRERAEALANVHGGMTYSSYEEMLENPQIDAVSVCAANNVHAEITIKALEAGKHVLCEKPMAMTLEECEAMVEASEKTGKILMIGHNQRLAKAHGKAKELIEAGAIGKLITFQAMFVHKGPETWSIDAGKDTWFFDKSKAVLGAMADLGIHKTDLIQYLTGEKVTEATAVLTTLEKTDASGNKIGVDDNAFCIYKMQSGIVGTMTAGWTCYGNENNSTVMYGTKGVMKIYSDPDYSIILEMKDGETVKYCIDKIQTNDNQTTSGVIDMFVDALRTGKEPELNGQTALNAMEAVFACVESSRTGRTVQIER</sequence>
<dbReference type="SUPFAM" id="SSF55347">
    <property type="entry name" value="Glyceraldehyde-3-phosphate dehydrogenase-like, C-terminal domain"/>
    <property type="match status" value="1"/>
</dbReference>
<dbReference type="Pfam" id="PF22725">
    <property type="entry name" value="GFO_IDH_MocA_C3"/>
    <property type="match status" value="1"/>
</dbReference>
<dbReference type="RefSeq" id="WP_031389244.1">
    <property type="nucleotide sequence ID" value="NZ_JPNB01000001.1"/>
</dbReference>
<reference evidence="4 5" key="1">
    <citation type="submission" date="2019-03" db="EMBL/GenBank/DDBJ databases">
        <title>Genomic Encyclopedia of Type Strains, Phase IV (KMG-IV): sequencing the most valuable type-strain genomes for metagenomic binning, comparative biology and taxonomic classification.</title>
        <authorList>
            <person name="Goeker M."/>
        </authorList>
    </citation>
    <scope>NUCLEOTIDE SEQUENCE [LARGE SCALE GENOMIC DNA]</scope>
    <source>
        <strain evidence="4 5">DSM 100556</strain>
    </source>
</reference>
<evidence type="ECO:0000256" key="1">
    <source>
        <dbReference type="ARBA" id="ARBA00023002"/>
    </source>
</evidence>
<name>A0A4V2QBG3_9FIRM</name>
<dbReference type="InterPro" id="IPR050463">
    <property type="entry name" value="Gfo/Idh/MocA_oxidrdct_glycsds"/>
</dbReference>
<feature type="domain" description="Gfo/Idh/MocA-like oxidoreductase N-terminal" evidence="2">
    <location>
        <begin position="2"/>
        <end position="121"/>
    </location>
</feature>
<keyword evidence="5" id="KW-1185">Reference proteome</keyword>
<dbReference type="Proteomes" id="UP000295718">
    <property type="component" value="Unassembled WGS sequence"/>
</dbReference>
<dbReference type="Pfam" id="PF01408">
    <property type="entry name" value="GFO_IDH_MocA"/>
    <property type="match status" value="1"/>
</dbReference>
<accession>A0A4V2QBG3</accession>
<dbReference type="InterPro" id="IPR055170">
    <property type="entry name" value="GFO_IDH_MocA-like_dom"/>
</dbReference>
<proteinExistence type="predicted"/>
<dbReference type="AlphaFoldDB" id="A0A4V2QBG3"/>
<gene>
    <name evidence="4" type="ORF">EDD76_112110</name>
</gene>
<dbReference type="EMBL" id="SLUO01000012">
    <property type="protein sequence ID" value="TCL56282.1"/>
    <property type="molecule type" value="Genomic_DNA"/>
</dbReference>
<evidence type="ECO:0000259" key="2">
    <source>
        <dbReference type="Pfam" id="PF01408"/>
    </source>
</evidence>
<dbReference type="GO" id="GO:0016491">
    <property type="term" value="F:oxidoreductase activity"/>
    <property type="evidence" value="ECO:0007669"/>
    <property type="project" value="UniProtKB-KW"/>
</dbReference>
<dbReference type="PANTHER" id="PTHR43818:SF11">
    <property type="entry name" value="BCDNA.GH03377"/>
    <property type="match status" value="1"/>
</dbReference>
<dbReference type="OrthoDB" id="9802794at2"/>
<evidence type="ECO:0000259" key="3">
    <source>
        <dbReference type="Pfam" id="PF22725"/>
    </source>
</evidence>
<feature type="domain" description="GFO/IDH/MocA-like oxidoreductase" evidence="3">
    <location>
        <begin position="131"/>
        <end position="262"/>
    </location>
</feature>
<evidence type="ECO:0000313" key="5">
    <source>
        <dbReference type="Proteomes" id="UP000295718"/>
    </source>
</evidence>
<dbReference type="InterPro" id="IPR036291">
    <property type="entry name" value="NAD(P)-bd_dom_sf"/>
</dbReference>
<organism evidence="4 5">
    <name type="scientific">Kineothrix alysoides</name>
    <dbReference type="NCBI Taxonomy" id="1469948"/>
    <lineage>
        <taxon>Bacteria</taxon>
        <taxon>Bacillati</taxon>
        <taxon>Bacillota</taxon>
        <taxon>Clostridia</taxon>
        <taxon>Lachnospirales</taxon>
        <taxon>Lachnospiraceae</taxon>
        <taxon>Kineothrix</taxon>
    </lineage>
</organism>
<dbReference type="Gene3D" id="3.30.360.10">
    <property type="entry name" value="Dihydrodipicolinate Reductase, domain 2"/>
    <property type="match status" value="1"/>
</dbReference>
<dbReference type="Gene3D" id="3.40.50.720">
    <property type="entry name" value="NAD(P)-binding Rossmann-like Domain"/>
    <property type="match status" value="1"/>
</dbReference>